<evidence type="ECO:0000313" key="1">
    <source>
        <dbReference type="EMBL" id="KAK7067894.1"/>
    </source>
</evidence>
<dbReference type="SUPFAM" id="SSF49329">
    <property type="entry name" value="Cu,Zn superoxide dismutase-like"/>
    <property type="match status" value="1"/>
</dbReference>
<dbReference type="EMBL" id="JAXCGZ010017605">
    <property type="protein sequence ID" value="KAK7067894.1"/>
    <property type="molecule type" value="Genomic_DNA"/>
</dbReference>
<gene>
    <name evidence="1" type="ORF">SK128_014783</name>
</gene>
<organism evidence="1 2">
    <name type="scientific">Halocaridina rubra</name>
    <name type="common">Hawaiian red shrimp</name>
    <dbReference type="NCBI Taxonomy" id="373956"/>
    <lineage>
        <taxon>Eukaryota</taxon>
        <taxon>Metazoa</taxon>
        <taxon>Ecdysozoa</taxon>
        <taxon>Arthropoda</taxon>
        <taxon>Crustacea</taxon>
        <taxon>Multicrustacea</taxon>
        <taxon>Malacostraca</taxon>
        <taxon>Eumalacostraca</taxon>
        <taxon>Eucarida</taxon>
        <taxon>Decapoda</taxon>
        <taxon>Pleocyemata</taxon>
        <taxon>Caridea</taxon>
        <taxon>Atyoidea</taxon>
        <taxon>Atyidae</taxon>
        <taxon>Halocaridina</taxon>
    </lineage>
</organism>
<keyword evidence="2" id="KW-1185">Reference proteome</keyword>
<comment type="caution">
    <text evidence="1">The sequence shown here is derived from an EMBL/GenBank/DDBJ whole genome shotgun (WGS) entry which is preliminary data.</text>
</comment>
<dbReference type="PANTHER" id="PTHR20910:SF1">
    <property type="entry name" value="SUPEROXIDE DISMUTASE COPPER_ZINC BINDING DOMAIN-CONTAINING PROTEIN"/>
    <property type="match status" value="1"/>
</dbReference>
<sequence>RQLVYTDGSFGETFLEVNLRHPGANNRNVTRTHNWSVYVNQVGVDAGVKFFQSRCVAAGYRWNPYLIHLAFPNDRDYYDMECKPEFPLRCDVGDLSGRLGPIDIGDKRYVFVDKNLPLTGPHGIMNRAIIIHNENAGIERFACANIEPDDDIIKYVIIRKTPKFSIVLFMDEVRKVLGAPEWYLAADLQTVSYSSDQKCVTFVVHFMGPSAHQLELDFSRLLAGGIIDHPTISIRGVYPDPKRPKKVSYRTCGGIEEEDFGKDKSGSWWNVLAGTNEQYKPASASAALCSPLLLIAAYLINISHWVNYYCF</sequence>
<dbReference type="PANTHER" id="PTHR20910">
    <property type="entry name" value="AGAP001623-PA"/>
    <property type="match status" value="1"/>
</dbReference>
<proteinExistence type="predicted"/>
<reference evidence="1 2" key="1">
    <citation type="submission" date="2023-11" db="EMBL/GenBank/DDBJ databases">
        <title>Halocaridina rubra genome assembly.</title>
        <authorList>
            <person name="Smith C."/>
        </authorList>
    </citation>
    <scope>NUCLEOTIDE SEQUENCE [LARGE SCALE GENOMIC DNA]</scope>
    <source>
        <strain evidence="1">EP-1</strain>
        <tissue evidence="1">Whole</tissue>
    </source>
</reference>
<name>A0AAN8WWV1_HALRR</name>
<dbReference type="InterPro" id="IPR036423">
    <property type="entry name" value="SOD-like_Cu/Zn_dom_sf"/>
</dbReference>
<evidence type="ECO:0000313" key="2">
    <source>
        <dbReference type="Proteomes" id="UP001381693"/>
    </source>
</evidence>
<dbReference type="Gene3D" id="2.60.40.200">
    <property type="entry name" value="Superoxide dismutase, copper/zinc binding domain"/>
    <property type="match status" value="1"/>
</dbReference>
<evidence type="ECO:0008006" key="3">
    <source>
        <dbReference type="Google" id="ProtNLM"/>
    </source>
</evidence>
<dbReference type="AlphaFoldDB" id="A0AAN8WWV1"/>
<dbReference type="GO" id="GO:0046872">
    <property type="term" value="F:metal ion binding"/>
    <property type="evidence" value="ECO:0007669"/>
    <property type="project" value="InterPro"/>
</dbReference>
<accession>A0AAN8WWV1</accession>
<dbReference type="InterPro" id="IPR053257">
    <property type="entry name" value="Cu-only_SOD"/>
</dbReference>
<dbReference type="Proteomes" id="UP001381693">
    <property type="component" value="Unassembled WGS sequence"/>
</dbReference>
<dbReference type="GO" id="GO:0006801">
    <property type="term" value="P:superoxide metabolic process"/>
    <property type="evidence" value="ECO:0007669"/>
    <property type="project" value="InterPro"/>
</dbReference>
<protein>
    <recommendedName>
        <fullName evidence="3">Superoxide dismutase copper/zinc binding domain-containing protein</fullName>
    </recommendedName>
</protein>
<feature type="non-terminal residue" evidence="1">
    <location>
        <position position="1"/>
    </location>
</feature>